<feature type="compositionally biased region" description="Low complexity" evidence="1">
    <location>
        <begin position="1"/>
        <end position="10"/>
    </location>
</feature>
<feature type="compositionally biased region" description="Basic and acidic residues" evidence="1">
    <location>
        <begin position="220"/>
        <end position="231"/>
    </location>
</feature>
<feature type="compositionally biased region" description="Basic residues" evidence="1">
    <location>
        <begin position="210"/>
        <end position="219"/>
    </location>
</feature>
<sequence length="256" mass="27368">MSARGRSSGSKGRGRGERGAGPVTAAPARKIAVELPPALTTRSKNRDSHPGSVVVNAQQRRRTTAEVQAAREAEEQRAADEEAEKQRRLKKVADIEDGLDQEDVQRDKDAFTGPQESRILRARAAVVQKGMVVDVFLDDRTNGLEDKDVTMSAGDEESDSGSGDDYEEASAVERLASDGEESDELKDDVVAENSSVHGNLPASKANTAGKAKKMGKAKKGRDDVHLHREMISVDAPTAAPDAGKRKADAAVGENQE</sequence>
<feature type="region of interest" description="Disordered" evidence="1">
    <location>
        <begin position="1"/>
        <end position="117"/>
    </location>
</feature>
<feature type="region of interest" description="Disordered" evidence="1">
    <location>
        <begin position="138"/>
        <end position="256"/>
    </location>
</feature>
<dbReference type="Proteomes" id="UP000320762">
    <property type="component" value="Unassembled WGS sequence"/>
</dbReference>
<name>A0A550BZK3_9AGAR</name>
<feature type="compositionally biased region" description="Basic and acidic residues" evidence="1">
    <location>
        <begin position="138"/>
        <end position="149"/>
    </location>
</feature>
<evidence type="ECO:0000313" key="2">
    <source>
        <dbReference type="EMBL" id="TRM57975.1"/>
    </source>
</evidence>
<dbReference type="AlphaFoldDB" id="A0A550BZK3"/>
<gene>
    <name evidence="2" type="ORF">BD626DRAFT_573964</name>
</gene>
<keyword evidence="3" id="KW-1185">Reference proteome</keyword>
<accession>A0A550BZK3</accession>
<evidence type="ECO:0000313" key="3">
    <source>
        <dbReference type="Proteomes" id="UP000320762"/>
    </source>
</evidence>
<protein>
    <submittedName>
        <fullName evidence="2">Uncharacterized protein</fullName>
    </submittedName>
</protein>
<proteinExistence type="predicted"/>
<evidence type="ECO:0000256" key="1">
    <source>
        <dbReference type="SAM" id="MobiDB-lite"/>
    </source>
</evidence>
<comment type="caution">
    <text evidence="2">The sequence shown here is derived from an EMBL/GenBank/DDBJ whole genome shotgun (WGS) entry which is preliminary data.</text>
</comment>
<feature type="compositionally biased region" description="Acidic residues" evidence="1">
    <location>
        <begin position="154"/>
        <end position="170"/>
    </location>
</feature>
<reference evidence="2 3" key="1">
    <citation type="journal article" date="2019" name="New Phytol.">
        <title>Comparative genomics reveals unique wood-decay strategies and fruiting body development in the Schizophyllaceae.</title>
        <authorList>
            <person name="Almasi E."/>
            <person name="Sahu N."/>
            <person name="Krizsan K."/>
            <person name="Balint B."/>
            <person name="Kovacs G.M."/>
            <person name="Kiss B."/>
            <person name="Cseklye J."/>
            <person name="Drula E."/>
            <person name="Henrissat B."/>
            <person name="Nagy I."/>
            <person name="Chovatia M."/>
            <person name="Adam C."/>
            <person name="LaButti K."/>
            <person name="Lipzen A."/>
            <person name="Riley R."/>
            <person name="Grigoriev I.V."/>
            <person name="Nagy L.G."/>
        </authorList>
    </citation>
    <scope>NUCLEOTIDE SEQUENCE [LARGE SCALE GENOMIC DNA]</scope>
    <source>
        <strain evidence="2 3">NL-1724</strain>
    </source>
</reference>
<feature type="compositionally biased region" description="Basic and acidic residues" evidence="1">
    <location>
        <begin position="69"/>
        <end position="94"/>
    </location>
</feature>
<organism evidence="2 3">
    <name type="scientific">Schizophyllum amplum</name>
    <dbReference type="NCBI Taxonomy" id="97359"/>
    <lineage>
        <taxon>Eukaryota</taxon>
        <taxon>Fungi</taxon>
        <taxon>Dikarya</taxon>
        <taxon>Basidiomycota</taxon>
        <taxon>Agaricomycotina</taxon>
        <taxon>Agaricomycetes</taxon>
        <taxon>Agaricomycetidae</taxon>
        <taxon>Agaricales</taxon>
        <taxon>Schizophyllaceae</taxon>
        <taxon>Schizophyllum</taxon>
    </lineage>
</organism>
<dbReference type="EMBL" id="VDMD01000040">
    <property type="protein sequence ID" value="TRM57975.1"/>
    <property type="molecule type" value="Genomic_DNA"/>
</dbReference>